<dbReference type="PANTHER" id="PTHR11941">
    <property type="entry name" value="ENOYL-COA HYDRATASE-RELATED"/>
    <property type="match status" value="1"/>
</dbReference>
<accession>A0A9X2YQV9</accession>
<name>A0A9X2YQV9_9MYCO</name>
<keyword evidence="3" id="KW-1185">Reference proteome</keyword>
<gene>
    <name evidence="2" type="ORF">H7I41_22600</name>
</gene>
<dbReference type="InterPro" id="IPR001753">
    <property type="entry name" value="Enoyl-CoA_hydra/iso"/>
</dbReference>
<dbReference type="SUPFAM" id="SSF52096">
    <property type="entry name" value="ClpP/crotonase"/>
    <property type="match status" value="1"/>
</dbReference>
<proteinExistence type="predicted"/>
<reference evidence="2" key="1">
    <citation type="submission" date="2020-07" db="EMBL/GenBank/DDBJ databases">
        <authorList>
            <person name="Pettersson B.M.F."/>
            <person name="Behra P.R.K."/>
            <person name="Ramesh M."/>
            <person name="Das S."/>
            <person name="Dasgupta S."/>
            <person name="Kirsebom L.A."/>
        </authorList>
    </citation>
    <scope>NUCLEOTIDE SEQUENCE</scope>
    <source>
        <strain evidence="2">DSM 44615</strain>
    </source>
</reference>
<dbReference type="PANTHER" id="PTHR11941:SF54">
    <property type="entry name" value="ENOYL-COA HYDRATASE, MITOCHONDRIAL"/>
    <property type="match status" value="1"/>
</dbReference>
<dbReference type="CDD" id="cd06558">
    <property type="entry name" value="crotonase-like"/>
    <property type="match status" value="1"/>
</dbReference>
<evidence type="ECO:0000313" key="3">
    <source>
        <dbReference type="Proteomes" id="UP001140293"/>
    </source>
</evidence>
<protein>
    <submittedName>
        <fullName evidence="2">Enoyl-CoA hydratase/isomerase family protein</fullName>
    </submittedName>
</protein>
<dbReference type="AlphaFoldDB" id="A0A9X2YQV9"/>
<dbReference type="InterPro" id="IPR029045">
    <property type="entry name" value="ClpP/crotonase-like_dom_sf"/>
</dbReference>
<dbReference type="Proteomes" id="UP001140293">
    <property type="component" value="Unassembled WGS sequence"/>
</dbReference>
<evidence type="ECO:0000313" key="2">
    <source>
        <dbReference type="EMBL" id="MCV7172715.1"/>
    </source>
</evidence>
<dbReference type="GO" id="GO:0006635">
    <property type="term" value="P:fatty acid beta-oxidation"/>
    <property type="evidence" value="ECO:0007669"/>
    <property type="project" value="TreeGrafter"/>
</dbReference>
<dbReference type="EMBL" id="JACKSJ010000197">
    <property type="protein sequence ID" value="MCV7172715.1"/>
    <property type="molecule type" value="Genomic_DNA"/>
</dbReference>
<dbReference type="GO" id="GO:0003824">
    <property type="term" value="F:catalytic activity"/>
    <property type="evidence" value="ECO:0007669"/>
    <property type="project" value="UniProtKB-ARBA"/>
</dbReference>
<comment type="caution">
    <text evidence="2">The sequence shown here is derived from an EMBL/GenBank/DDBJ whole genome shotgun (WGS) entry which is preliminary data.</text>
</comment>
<evidence type="ECO:0000256" key="1">
    <source>
        <dbReference type="ARBA" id="ARBA00023098"/>
    </source>
</evidence>
<dbReference type="Pfam" id="PF00378">
    <property type="entry name" value="ECH_1"/>
    <property type="match status" value="1"/>
</dbReference>
<keyword evidence="1" id="KW-0443">Lipid metabolism</keyword>
<reference evidence="2" key="2">
    <citation type="journal article" date="2022" name="BMC Genomics">
        <title>Comparative genome analysis of mycobacteria focusing on tRNA and non-coding RNA.</title>
        <authorList>
            <person name="Behra P.R.K."/>
            <person name="Pettersson B.M.F."/>
            <person name="Ramesh M."/>
            <person name="Das S."/>
            <person name="Dasgupta S."/>
            <person name="Kirsebom L.A."/>
        </authorList>
    </citation>
    <scope>NUCLEOTIDE SEQUENCE</scope>
    <source>
        <strain evidence="2">DSM 44615</strain>
    </source>
</reference>
<sequence>MMRVVDLSDPPSPDAAEPAGVVVATGDPAAPGAEHWLQRATFTLTEQPCEDRRVVRVPSVQRTLAELDQRCRTWPKAAAIGDDVLRAVDVAAPAHAGLIAESLAYSTLQGSAEFQSWLAARGPRTPPALPDPVLAQRDGDTLRVRFNRPGRHNAFSTDARAALLEALEIARLDPSVTEVVLSGNGPSFCSGGDLAEFGSFTDPAHAHLARTRHSPALVLDELVRRLGPALRAEVHGQVLGSGLEMAAYCGRVTAHPDSVIGLPELELGLIPGAGGTVSITRRIGRWRTAYLFLTGDTVDPATALQWGLVDEVTTDARTVVPPVIRLMPEYTVDFPLWESGGQRYLLARGDLPLSKDLERDLEQWAGFFNRHFHHDLGWDQPDAGADWGRWGDRLAAALRAELAGIAEVTTDFWPLAHG</sequence>
<dbReference type="Gene3D" id="3.90.226.10">
    <property type="entry name" value="2-enoyl-CoA Hydratase, Chain A, domain 1"/>
    <property type="match status" value="1"/>
</dbReference>
<organism evidence="2 3">
    <name type="scientific">[Mycobacterium] manitobense</name>
    <dbReference type="NCBI Taxonomy" id="190147"/>
    <lineage>
        <taxon>Bacteria</taxon>
        <taxon>Bacillati</taxon>
        <taxon>Actinomycetota</taxon>
        <taxon>Actinomycetes</taxon>
        <taxon>Mycobacteriales</taxon>
        <taxon>Mycobacteriaceae</taxon>
        <taxon>Mycolicibacterium</taxon>
    </lineage>
</organism>